<proteinExistence type="predicted"/>
<feature type="compositionally biased region" description="Basic and acidic residues" evidence="1">
    <location>
        <begin position="138"/>
        <end position="147"/>
    </location>
</feature>
<feature type="compositionally biased region" description="Polar residues" evidence="1">
    <location>
        <begin position="563"/>
        <end position="600"/>
    </location>
</feature>
<feature type="compositionally biased region" description="Polar residues" evidence="1">
    <location>
        <begin position="255"/>
        <end position="267"/>
    </location>
</feature>
<sequence>MEISNKSRKNSTIDSPVTTNLQAVAGSSKQGPESDVEIYSDSADNLANPRKRRRLQRGLRDRQDFSPARDDQPPTLKPSRSGSLPNHNDEELLKKFTETAKRRASANGKLPSPSMEIFATPLGTTEEKISSSSNNGPKLREPIHEAEEATIQQPAPEEDADLVMLDTSPSKQISNAEFAPASEIRAEPSQIEPPVIESSRPDPQSQDAKQSEVTHEAASVPNGEEAVLDVDMNYNFSREPSTSATQSRSDKVSQLEPQTIVAQTQHQASDEGGDDVERAVTPDREPSIDRGGKTPGPGESLDIPWNPFTDRPVSRPEEGSGSPIRQEDFSSSTILQPSMHQIGGSGSEAHMHRWHVSINPFREEGTPPPTNSISTTKMLLAEPLNPPSQITQPDTSSLSRESIQASTAQLPPHDLPPESATEASNSRPTSSGGKPKLGDTYIEDMLRGSRKNSFATAPIGQPPTSPVSRFFTQESETRPTSGWTAINALQQSRKSDAVPDMSPTSEKGNAGAAGPSKKRSFKGPDPSELKVLAPAPASPASPTGPRNANTSRNKRHDSASKPRASSQTSLPQQTPAVAQAFSPQQPAALPHTSTPPQTLAPQDVQAAAPPNHNRNNSANLLTQPHEPGSSAHSEVSRERSNQGPSRVHDPPAISQQRLEGFNQMLGPNRSPQATTRMEGNQNSGPTTRYPWVQTSRAGSPLRNSLSAHAHRMGAHAAMPLNQQLYRQHDARSQSANVSPTTNLPQLEHDTIFQQYPMEVPHPVRFNRSFTGQDLRRSSAPAHNPAVAPEFPQPAHQATGQGNVSAQGPHGHPSPAHKATMPSYPFLQHQRKTSSLEQTSAMPSQLYSRHPAPAEEEAIRRAAGPSNAPDNSLFYNDPFETPTQHARKRSQPDVATGTNPGDEALPKPAKKPRKTAARKSQPRPEKEAPSPASKGASEPVQPSHPQQPSHLPQPSFSIDQTKIRLYVRPSPAYEAMRLGPARTCGEFVDTILKRVDVSPQMMHIIKVSFSWMSEGQNGRSLWMRGRDDADAFAEIVEELQTRLGQAPQESPRLDVELYLKG</sequence>
<feature type="compositionally biased region" description="Basic and acidic residues" evidence="1">
    <location>
        <begin position="275"/>
        <end position="292"/>
    </location>
</feature>
<protein>
    <submittedName>
        <fullName evidence="2">Uncharacterized protein</fullName>
    </submittedName>
</protein>
<feature type="compositionally biased region" description="Polar residues" evidence="1">
    <location>
        <begin position="234"/>
        <end position="247"/>
    </location>
</feature>
<feature type="region of interest" description="Disordered" evidence="1">
    <location>
        <begin position="383"/>
        <end position="651"/>
    </location>
</feature>
<dbReference type="AlphaFoldDB" id="A0AA43QL19"/>
<evidence type="ECO:0000313" key="2">
    <source>
        <dbReference type="EMBL" id="MDI1486911.1"/>
    </source>
</evidence>
<feature type="compositionally biased region" description="Polar residues" evidence="1">
    <location>
        <begin position="10"/>
        <end position="31"/>
    </location>
</feature>
<feature type="compositionally biased region" description="Basic and acidic residues" evidence="1">
    <location>
        <begin position="87"/>
        <end position="101"/>
    </location>
</feature>
<feature type="region of interest" description="Disordered" evidence="1">
    <location>
        <begin position="1"/>
        <end position="332"/>
    </location>
</feature>
<feature type="compositionally biased region" description="Basic residues" evidence="1">
    <location>
        <begin position="907"/>
        <end position="920"/>
    </location>
</feature>
<feature type="compositionally biased region" description="Polar residues" evidence="1">
    <location>
        <begin position="612"/>
        <end position="622"/>
    </location>
</feature>
<dbReference type="EMBL" id="JAPUFD010000004">
    <property type="protein sequence ID" value="MDI1486911.1"/>
    <property type="molecule type" value="Genomic_DNA"/>
</dbReference>
<evidence type="ECO:0000256" key="1">
    <source>
        <dbReference type="SAM" id="MobiDB-lite"/>
    </source>
</evidence>
<organism evidence="2 3">
    <name type="scientific">Ramalina farinacea</name>
    <dbReference type="NCBI Taxonomy" id="258253"/>
    <lineage>
        <taxon>Eukaryota</taxon>
        <taxon>Fungi</taxon>
        <taxon>Dikarya</taxon>
        <taxon>Ascomycota</taxon>
        <taxon>Pezizomycotina</taxon>
        <taxon>Lecanoromycetes</taxon>
        <taxon>OSLEUM clade</taxon>
        <taxon>Lecanoromycetidae</taxon>
        <taxon>Lecanorales</taxon>
        <taxon>Lecanorineae</taxon>
        <taxon>Ramalinaceae</taxon>
        <taxon>Ramalina</taxon>
    </lineage>
</organism>
<reference evidence="2" key="1">
    <citation type="journal article" date="2023" name="Genome Biol. Evol.">
        <title>First Whole Genome Sequence and Flow Cytometry Genome Size Data for the Lichen-Forming Fungus Ramalina farinacea (Ascomycota).</title>
        <authorList>
            <person name="Llewellyn T."/>
            <person name="Mian S."/>
            <person name="Hill R."/>
            <person name="Leitch I.J."/>
            <person name="Gaya E."/>
        </authorList>
    </citation>
    <scope>NUCLEOTIDE SEQUENCE</scope>
    <source>
        <strain evidence="2">LIQ254RAFAR</strain>
    </source>
</reference>
<feature type="compositionally biased region" description="Polar residues" evidence="1">
    <location>
        <begin position="387"/>
        <end position="409"/>
    </location>
</feature>
<feature type="compositionally biased region" description="Polar residues" evidence="1">
    <location>
        <begin position="669"/>
        <end position="691"/>
    </location>
</feature>
<feature type="compositionally biased region" description="Low complexity" evidence="1">
    <location>
        <begin position="936"/>
        <end position="954"/>
    </location>
</feature>
<feature type="compositionally biased region" description="Polar residues" evidence="1">
    <location>
        <begin position="421"/>
        <end position="432"/>
    </location>
</feature>
<evidence type="ECO:0000313" key="3">
    <source>
        <dbReference type="Proteomes" id="UP001161017"/>
    </source>
</evidence>
<dbReference type="Proteomes" id="UP001161017">
    <property type="component" value="Unassembled WGS sequence"/>
</dbReference>
<feature type="region of interest" description="Disordered" evidence="1">
    <location>
        <begin position="772"/>
        <end position="959"/>
    </location>
</feature>
<feature type="compositionally biased region" description="Polar residues" evidence="1">
    <location>
        <begin position="466"/>
        <end position="492"/>
    </location>
</feature>
<feature type="region of interest" description="Disordered" evidence="1">
    <location>
        <begin position="663"/>
        <end position="691"/>
    </location>
</feature>
<comment type="caution">
    <text evidence="2">The sequence shown here is derived from an EMBL/GenBank/DDBJ whole genome shotgun (WGS) entry which is preliminary data.</text>
</comment>
<accession>A0AA43QL19</accession>
<feature type="compositionally biased region" description="Polar residues" evidence="1">
    <location>
        <begin position="795"/>
        <end position="805"/>
    </location>
</feature>
<keyword evidence="3" id="KW-1185">Reference proteome</keyword>
<feature type="compositionally biased region" description="Polar residues" evidence="1">
    <location>
        <begin position="832"/>
        <end position="846"/>
    </location>
</feature>
<name>A0AA43QL19_9LECA</name>
<gene>
    <name evidence="2" type="ORF">OHK93_006173</name>
</gene>
<feature type="compositionally biased region" description="Basic and acidic residues" evidence="1">
    <location>
        <begin position="58"/>
        <end position="72"/>
    </location>
</feature>